<dbReference type="GO" id="GO:0005975">
    <property type="term" value="P:carbohydrate metabolic process"/>
    <property type="evidence" value="ECO:0007669"/>
    <property type="project" value="InterPro"/>
</dbReference>
<dbReference type="Gene3D" id="3.20.20.370">
    <property type="entry name" value="Glycoside hydrolase/deacetylase"/>
    <property type="match status" value="1"/>
</dbReference>
<protein>
    <submittedName>
        <fullName evidence="1">Polysaccharide deacetylase</fullName>
    </submittedName>
</protein>
<dbReference type="PANTHER" id="PTHR45985">
    <property type="match status" value="1"/>
</dbReference>
<dbReference type="InterPro" id="IPR052740">
    <property type="entry name" value="CE4"/>
</dbReference>
<comment type="caution">
    <text evidence="1">The sequence shown here is derived from an EMBL/GenBank/DDBJ whole genome shotgun (WGS) entry which is preliminary data.</text>
</comment>
<evidence type="ECO:0000313" key="1">
    <source>
        <dbReference type="EMBL" id="MUZ56166.1"/>
    </source>
</evidence>
<organism evidence="1 2">
    <name type="scientific">Agrobacterium vitis</name>
    <name type="common">Rhizobium vitis</name>
    <dbReference type="NCBI Taxonomy" id="373"/>
    <lineage>
        <taxon>Bacteria</taxon>
        <taxon>Pseudomonadati</taxon>
        <taxon>Pseudomonadota</taxon>
        <taxon>Alphaproteobacteria</taxon>
        <taxon>Hyphomicrobiales</taxon>
        <taxon>Rhizobiaceae</taxon>
        <taxon>Rhizobium/Agrobacterium group</taxon>
        <taxon>Agrobacterium</taxon>
    </lineage>
</organism>
<dbReference type="EMBL" id="WPHM01000001">
    <property type="protein sequence ID" value="MUZ56166.1"/>
    <property type="molecule type" value="Genomic_DNA"/>
</dbReference>
<proteinExistence type="predicted"/>
<dbReference type="InterPro" id="IPR011330">
    <property type="entry name" value="Glyco_hydro/deAcase_b/a-brl"/>
</dbReference>
<dbReference type="Proteomes" id="UP000436692">
    <property type="component" value="Unassembled WGS sequence"/>
</dbReference>
<evidence type="ECO:0000313" key="2">
    <source>
        <dbReference type="Proteomes" id="UP000436692"/>
    </source>
</evidence>
<dbReference type="SUPFAM" id="SSF88713">
    <property type="entry name" value="Glycoside hydrolase/deacetylase"/>
    <property type="match status" value="1"/>
</dbReference>
<reference evidence="1 2" key="1">
    <citation type="submission" date="2019-12" db="EMBL/GenBank/DDBJ databases">
        <title>Whole-genome sequencing of Allorhizobium vitis.</title>
        <authorList>
            <person name="Gan H.M."/>
            <person name="Szegedi E."/>
            <person name="Burr T."/>
            <person name="Savka M.A."/>
        </authorList>
    </citation>
    <scope>NUCLEOTIDE SEQUENCE [LARGE SCALE GENOMIC DNA]</scope>
    <source>
        <strain evidence="1 2">CG989</strain>
    </source>
</reference>
<sequence>MSHKVDQSFAAFARQEAANVHNKVVRLAPFRPLFSSSLRTILAALCMPGIAIAQNAAEAPQKPKQLLLISFDGAADNRLWERSGEIASRANAHFTYFLSCTTLIARGPASKAYQAPGQKPGKSNVGFAPDEADAAARLEHIWAAHLAGHDISSHACGHFDGKDWSKADWLTEFSTFKTVLAGAWKKNGVADKEPEGWQDFVKTGIKGFRAPYLSTSKGMAEAEKQAGFLYDASLVTKGPQEPEQDGTLTRFGLPLIPEGPGNRPIIGMDYNMFVRHSAGFDNPSKSAEFEERTYQAFKTAFEAQYSGDRKPVQFGFHFVLMNGGAYWRAMERLVTDVCHREDVACVSYSQAVAVLQKQNGRKNPAGSSF</sequence>
<dbReference type="AlphaFoldDB" id="A0AAE5AUB6"/>
<gene>
    <name evidence="1" type="ORF">GOZ95_01690</name>
</gene>
<dbReference type="PANTHER" id="PTHR45985:SF3">
    <property type="entry name" value="CHITIN DEACETYLASE-LIKE 4"/>
    <property type="match status" value="1"/>
</dbReference>
<name>A0AAE5AUB6_AGRVI</name>
<accession>A0AAE5AUB6</accession>